<name>A0A0U5JEQ1_9BACT</name>
<dbReference type="AlphaFoldDB" id="A0A0U5JEQ1"/>
<organism evidence="1 2">
    <name type="scientific">Candidatus Protochlamydia naegleriophila</name>
    <dbReference type="NCBI Taxonomy" id="389348"/>
    <lineage>
        <taxon>Bacteria</taxon>
        <taxon>Pseudomonadati</taxon>
        <taxon>Chlamydiota</taxon>
        <taxon>Chlamydiia</taxon>
        <taxon>Parachlamydiales</taxon>
        <taxon>Parachlamydiaceae</taxon>
        <taxon>Candidatus Protochlamydia</taxon>
    </lineage>
</organism>
<evidence type="ECO:0008006" key="3">
    <source>
        <dbReference type="Google" id="ProtNLM"/>
    </source>
</evidence>
<keyword evidence="2" id="KW-1185">Reference proteome</keyword>
<dbReference type="InParanoid" id="A0A0U5JEQ1"/>
<dbReference type="STRING" id="389348.PNK_1462"/>
<sequence length="143" mass="15867">MSKFQNKLVAIVNKQIEPGVLMNAVAHMCLGFGAHVGKSDLHLMDYQNGDGLLYPNISKMPFIILREKNSNKLASLLLKAKDAGLRYSAFTNTMTEGTWEEQEARTLAAKSEEVIFYGLVLFGPVEIVSELTKKLSLYRGAND</sequence>
<dbReference type="Gene3D" id="3.40.1490.10">
    <property type="entry name" value="Bit1"/>
    <property type="match status" value="1"/>
</dbReference>
<evidence type="ECO:0000313" key="2">
    <source>
        <dbReference type="Proteomes" id="UP000069902"/>
    </source>
</evidence>
<protein>
    <recommendedName>
        <fullName evidence="3">DUF2000 domain-containing protein</fullName>
    </recommendedName>
</protein>
<dbReference type="InterPro" id="IPR018988">
    <property type="entry name" value="DUF2000"/>
</dbReference>
<dbReference type="Pfam" id="PF09391">
    <property type="entry name" value="DUF2000"/>
    <property type="match status" value="1"/>
</dbReference>
<accession>A0A0U5JEQ1</accession>
<dbReference type="Proteomes" id="UP000069902">
    <property type="component" value="Chromosome cPNK"/>
</dbReference>
<proteinExistence type="predicted"/>
<gene>
    <name evidence="1" type="ORF">PNK_1462</name>
</gene>
<dbReference type="PIRSF" id="PIRSF033736">
    <property type="entry name" value="UCP033763"/>
    <property type="match status" value="1"/>
</dbReference>
<dbReference type="InterPro" id="IPR023476">
    <property type="entry name" value="Pep_tRNA_hydro_II_dom_sf"/>
</dbReference>
<dbReference type="InterPro" id="IPR017021">
    <property type="entry name" value="UCP033763"/>
</dbReference>
<dbReference type="PATRIC" id="fig|389348.3.peg.1641"/>
<dbReference type="EMBL" id="LN879502">
    <property type="protein sequence ID" value="CUI17074.1"/>
    <property type="molecule type" value="Genomic_DNA"/>
</dbReference>
<dbReference type="RefSeq" id="WP_032124304.1">
    <property type="nucleotide sequence ID" value="NZ_LN879502.1"/>
</dbReference>
<reference evidence="2" key="1">
    <citation type="submission" date="2015-09" db="EMBL/GenBank/DDBJ databases">
        <authorList>
            <person name="Bertelli C."/>
        </authorList>
    </citation>
    <scope>NUCLEOTIDE SEQUENCE [LARGE SCALE GENOMIC DNA]</scope>
    <source>
        <strain evidence="2">KNic</strain>
    </source>
</reference>
<dbReference type="KEGG" id="pnl:PNK_1462"/>
<dbReference type="SUPFAM" id="SSF102462">
    <property type="entry name" value="Peptidyl-tRNA hydrolase II"/>
    <property type="match status" value="1"/>
</dbReference>
<evidence type="ECO:0000313" key="1">
    <source>
        <dbReference type="EMBL" id="CUI17074.1"/>
    </source>
</evidence>